<dbReference type="Proteomes" id="UP000282007">
    <property type="component" value="Chromosome"/>
</dbReference>
<feature type="transmembrane region" description="Helical" evidence="8">
    <location>
        <begin position="125"/>
        <end position="152"/>
    </location>
</feature>
<keyword evidence="4 8" id="KW-1133">Transmembrane helix</keyword>
<feature type="domain" description="Type II secretion system protein GspF" evidence="9">
    <location>
        <begin position="179"/>
        <end position="304"/>
    </location>
</feature>
<proteinExistence type="predicted"/>
<dbReference type="AlphaFoldDB" id="A0A3M0DUV1"/>
<keyword evidence="11" id="KW-0969">Cilium</keyword>
<keyword evidence="5 8" id="KW-0472">Membrane</keyword>
<evidence type="ECO:0000256" key="6">
    <source>
        <dbReference type="SAM" id="Coils"/>
    </source>
</evidence>
<accession>A0A3M0DUV1</accession>
<feature type="transmembrane region" description="Helical" evidence="8">
    <location>
        <begin position="688"/>
        <end position="707"/>
    </location>
</feature>
<dbReference type="EMBL" id="CP034145">
    <property type="protein sequence ID" value="AZH25915.1"/>
    <property type="molecule type" value="Genomic_DNA"/>
</dbReference>
<dbReference type="Proteomes" id="UP000277326">
    <property type="component" value="Unassembled WGS sequence"/>
</dbReference>
<evidence type="ECO:0000259" key="9">
    <source>
        <dbReference type="Pfam" id="PF00482"/>
    </source>
</evidence>
<protein>
    <submittedName>
        <fullName evidence="11">Flagellar protein FlaJ</fullName>
    </submittedName>
    <submittedName>
        <fullName evidence="10">Secretion system protein</fullName>
    </submittedName>
</protein>
<keyword evidence="2" id="KW-1003">Cell membrane</keyword>
<evidence type="ECO:0000256" key="7">
    <source>
        <dbReference type="SAM" id="MobiDB-lite"/>
    </source>
</evidence>
<feature type="transmembrane region" description="Helical" evidence="8">
    <location>
        <begin position="289"/>
        <end position="312"/>
    </location>
</feature>
<evidence type="ECO:0000256" key="3">
    <source>
        <dbReference type="ARBA" id="ARBA00022692"/>
    </source>
</evidence>
<feature type="coiled-coil region" evidence="6">
    <location>
        <begin position="258"/>
        <end position="285"/>
    </location>
</feature>
<feature type="transmembrane region" description="Helical" evidence="8">
    <location>
        <begin position="73"/>
        <end position="95"/>
    </location>
</feature>
<keyword evidence="11" id="KW-0966">Cell projection</keyword>
<feature type="transmembrane region" description="Helical" evidence="8">
    <location>
        <begin position="596"/>
        <end position="622"/>
    </location>
</feature>
<dbReference type="PANTHER" id="PTHR35402:SF1">
    <property type="entry name" value="TYPE II SECRETION SYSTEM PROTEIN GSPF DOMAIN-CONTAINING PROTEIN"/>
    <property type="match status" value="1"/>
</dbReference>
<evidence type="ECO:0000313" key="11">
    <source>
        <dbReference type="EMBL" id="RMB25671.1"/>
    </source>
</evidence>
<evidence type="ECO:0000313" key="12">
    <source>
        <dbReference type="Proteomes" id="UP000277326"/>
    </source>
</evidence>
<evidence type="ECO:0000256" key="1">
    <source>
        <dbReference type="ARBA" id="ARBA00004651"/>
    </source>
</evidence>
<feature type="transmembrane region" description="Helical" evidence="8">
    <location>
        <begin position="420"/>
        <end position="441"/>
    </location>
</feature>
<evidence type="ECO:0000256" key="8">
    <source>
        <dbReference type="SAM" id="Phobius"/>
    </source>
</evidence>
<dbReference type="InterPro" id="IPR018076">
    <property type="entry name" value="T2SS_GspF_dom"/>
</dbReference>
<dbReference type="Gene3D" id="1.20.81.30">
    <property type="entry name" value="Type II secretion system (T2SS), domain F"/>
    <property type="match status" value="1"/>
</dbReference>
<dbReference type="OrthoDB" id="12374at2157"/>
<feature type="domain" description="Type II secretion system protein GspF" evidence="9">
    <location>
        <begin position="492"/>
        <end position="617"/>
    </location>
</feature>
<keyword evidence="11" id="KW-0282">Flagellum</keyword>
<keyword evidence="3 8" id="KW-0812">Transmembrane</keyword>
<dbReference type="InterPro" id="IPR042094">
    <property type="entry name" value="T2SS_GspF_sf"/>
</dbReference>
<reference evidence="10 13" key="2">
    <citation type="submission" date="2018-07" db="EMBL/GenBank/DDBJ databases">
        <title>Genome sequences of Haloplanus aerogenes JCM 16430T.</title>
        <authorList>
            <person name="Kim Y.B."/>
            <person name="Roh S.W."/>
        </authorList>
    </citation>
    <scope>NUCLEOTIDE SEQUENCE [LARGE SCALE GENOMIC DNA]</scope>
    <source>
        <strain evidence="10 13">JCM 16430</strain>
    </source>
</reference>
<evidence type="ECO:0000256" key="4">
    <source>
        <dbReference type="ARBA" id="ARBA00022989"/>
    </source>
</evidence>
<dbReference type="InterPro" id="IPR056569">
    <property type="entry name" value="ArlJ-like"/>
</dbReference>
<dbReference type="PANTHER" id="PTHR35402">
    <property type="entry name" value="INTEGRAL MEMBRANE PROTEIN-RELATED"/>
    <property type="match status" value="1"/>
</dbReference>
<keyword evidence="13" id="KW-1185">Reference proteome</keyword>
<evidence type="ECO:0000313" key="10">
    <source>
        <dbReference type="EMBL" id="AZH25915.1"/>
    </source>
</evidence>
<keyword evidence="6" id="KW-0175">Coiled coil</keyword>
<feature type="transmembrane region" description="Helical" evidence="8">
    <location>
        <begin position="6"/>
        <end position="23"/>
    </location>
</feature>
<dbReference type="GO" id="GO:0005886">
    <property type="term" value="C:plasma membrane"/>
    <property type="evidence" value="ECO:0007669"/>
    <property type="project" value="UniProtKB-SubCell"/>
</dbReference>
<reference evidence="11" key="3">
    <citation type="submission" date="2018-10" db="EMBL/GenBank/DDBJ databases">
        <authorList>
            <person name="Whitman W."/>
            <person name="Huntemann M."/>
            <person name="Clum A."/>
            <person name="Pillay M."/>
            <person name="Palaniappan K."/>
            <person name="Varghese N."/>
            <person name="Mikhailova N."/>
            <person name="Stamatis D."/>
            <person name="Reddy T."/>
            <person name="Daum C."/>
            <person name="Shapiro N."/>
            <person name="Ivanova N."/>
            <person name="Kyrpides N."/>
            <person name="Woyke T."/>
        </authorList>
    </citation>
    <scope>NUCLEOTIDE SEQUENCE</scope>
    <source>
        <strain evidence="11">CGMCC 1.10124</strain>
    </source>
</reference>
<name>A0A3M0DUV1_9EURY</name>
<evidence type="ECO:0000256" key="5">
    <source>
        <dbReference type="ARBA" id="ARBA00023136"/>
    </source>
</evidence>
<dbReference type="Pfam" id="PF00482">
    <property type="entry name" value="T2SSF"/>
    <property type="match status" value="2"/>
</dbReference>
<gene>
    <name evidence="11" type="ORF">ATH50_0769</name>
    <name evidence="10" type="ORF">DU502_11245</name>
</gene>
<dbReference type="EMBL" id="REFS01000001">
    <property type="protein sequence ID" value="RMB25671.1"/>
    <property type="molecule type" value="Genomic_DNA"/>
</dbReference>
<evidence type="ECO:0000313" key="13">
    <source>
        <dbReference type="Proteomes" id="UP000282007"/>
    </source>
</evidence>
<feature type="transmembrane region" description="Helical" evidence="8">
    <location>
        <begin position="318"/>
        <end position="338"/>
    </location>
</feature>
<dbReference type="GeneID" id="38471869"/>
<dbReference type="KEGG" id="haer:DU502_11245"/>
<dbReference type="RefSeq" id="WP_121919447.1">
    <property type="nucleotide sequence ID" value="NZ_CP034145.1"/>
</dbReference>
<feature type="transmembrane region" description="Helical" evidence="8">
    <location>
        <begin position="461"/>
        <end position="477"/>
    </location>
</feature>
<sequence>MIGPLLPLLLVVVLALPILLIPVSRRANLLVSRLAVPIFGDYVVGSSRRDWQQERLRATHIGTTHRVFASRTLLISGLSGVIGAILGVYVATWLVDLFSISRASILEVVPPALSFLAGLTRLQDLTLLGLFVLFLFFGATVGTTLALGVYWARWTYLDQLANARASEIEATLPRTIAFVYALSRSGMPFPKVLDTLARNEDIYGEAAREVGVAVRDMDTFSTDILTAIRRTADRTPSDGLAEFSDNLASVLGSGRNLSSFLRDQYERYQEEAEAQQEQYLELVSTLAEVYVTVLVAGPLFFITVLVVIGLVIEDTITIVRIVGYLGIPLASAGFVVYIDSLTQSDTALTDVSRDAASALDVAGRSGGDDDGHSTAVARSDGGTVIGAGTDASWRRNAERLAAYDRLRELRRWMREPLRSVLERPWISFVVTVPLGVGWALYRSVPIPLGPSALQTLDAPTIEATIFVMTVFAVLHEVHKRRVRAIERAVPDFLDRLASVNEAGMSVVESLRRVADTDLGGLEGEVDRISKDVRWGADVSTALRRFAARTRVRMVAQAVTLITNAMSASGDIAPVLRIAADEAQETRRLRRQRRQEMLTYILVIYISVFVFLGIIAALTVAFIPAVQDAGGTAATGSTPDVGTGITGAFTGSEVNTDAYELLFFHLSTVQAVCSGLIAGQLAEGGIADGVKHATGLLVLTYLVFALALL</sequence>
<reference evidence="11 12" key="1">
    <citation type="journal article" date="2015" name="Stand. Genomic Sci.">
        <title>Genomic Encyclopedia of Bacterial and Archaeal Type Strains, Phase III: the genomes of soil and plant-associated and newly described type strains.</title>
        <authorList>
            <person name="Whitman W.B."/>
            <person name="Woyke T."/>
            <person name="Klenk H.P."/>
            <person name="Zhou Y."/>
            <person name="Lilburn T.G."/>
            <person name="Beck B.J."/>
            <person name="De Vos P."/>
            <person name="Vandamme P."/>
            <person name="Eisen J.A."/>
            <person name="Garrity G."/>
            <person name="Hugenholtz P."/>
            <person name="Kyrpides N.C."/>
        </authorList>
    </citation>
    <scope>NUCLEOTIDE SEQUENCE [LARGE SCALE GENOMIC DNA]</scope>
    <source>
        <strain evidence="11 12">CGMCC 1.10124</strain>
    </source>
</reference>
<comment type="subcellular location">
    <subcellularLocation>
        <location evidence="1">Cell membrane</location>
        <topology evidence="1">Multi-pass membrane protein</topology>
    </subcellularLocation>
</comment>
<feature type="region of interest" description="Disordered" evidence="7">
    <location>
        <begin position="362"/>
        <end position="381"/>
    </location>
</feature>
<evidence type="ECO:0000256" key="2">
    <source>
        <dbReference type="ARBA" id="ARBA00022475"/>
    </source>
</evidence>
<organism evidence="11 12">
    <name type="scientific">Haloplanus aerogenes</name>
    <dbReference type="NCBI Taxonomy" id="660522"/>
    <lineage>
        <taxon>Archaea</taxon>
        <taxon>Methanobacteriati</taxon>
        <taxon>Methanobacteriota</taxon>
        <taxon>Stenosarchaea group</taxon>
        <taxon>Halobacteria</taxon>
        <taxon>Halobacteriales</taxon>
        <taxon>Haloferacaceae</taxon>
        <taxon>Haloplanus</taxon>
    </lineage>
</organism>